<dbReference type="EMBL" id="MN740698">
    <property type="protein sequence ID" value="QHU08570.1"/>
    <property type="molecule type" value="Genomic_DNA"/>
</dbReference>
<dbReference type="AlphaFoldDB" id="A0A6C0JV44"/>
<evidence type="ECO:0000256" key="1">
    <source>
        <dbReference type="SAM" id="Phobius"/>
    </source>
</evidence>
<feature type="transmembrane region" description="Helical" evidence="1">
    <location>
        <begin position="58"/>
        <end position="75"/>
    </location>
</feature>
<organism evidence="2">
    <name type="scientific">viral metagenome</name>
    <dbReference type="NCBI Taxonomy" id="1070528"/>
    <lineage>
        <taxon>unclassified sequences</taxon>
        <taxon>metagenomes</taxon>
        <taxon>organismal metagenomes</taxon>
    </lineage>
</organism>
<feature type="transmembrane region" description="Helical" evidence="1">
    <location>
        <begin position="98"/>
        <end position="118"/>
    </location>
</feature>
<keyword evidence="1" id="KW-1133">Transmembrane helix</keyword>
<name>A0A6C0JV44_9ZZZZ</name>
<feature type="transmembrane region" description="Helical" evidence="1">
    <location>
        <begin position="125"/>
        <end position="144"/>
    </location>
</feature>
<keyword evidence="1" id="KW-0472">Membrane</keyword>
<keyword evidence="1" id="KW-0812">Transmembrane</keyword>
<protein>
    <submittedName>
        <fullName evidence="2">Uncharacterized protein</fullName>
    </submittedName>
</protein>
<sequence>MGRNLEDYEVKEKKTTKVIDETDYNQDRPGVKVIKIYQGRHDDELLRQFSDNLKGMNLDLYGIAAALPGIVYYVSRDLWLTSSLFICNLIMVSKLKDIRHFGVMILLNVIVLAIVFALKGLIKAKVVAVVFAIIGIITSCLHRYSAPYILPLILALRSS</sequence>
<proteinExistence type="predicted"/>
<evidence type="ECO:0000313" key="2">
    <source>
        <dbReference type="EMBL" id="QHU08570.1"/>
    </source>
</evidence>
<reference evidence="2" key="1">
    <citation type="journal article" date="2020" name="Nature">
        <title>Giant virus diversity and host interactions through global metagenomics.</title>
        <authorList>
            <person name="Schulz F."/>
            <person name="Roux S."/>
            <person name="Paez-Espino D."/>
            <person name="Jungbluth S."/>
            <person name="Walsh D.A."/>
            <person name="Denef V.J."/>
            <person name="McMahon K.D."/>
            <person name="Konstantinidis K.T."/>
            <person name="Eloe-Fadrosh E.A."/>
            <person name="Kyrpides N.C."/>
            <person name="Woyke T."/>
        </authorList>
    </citation>
    <scope>NUCLEOTIDE SEQUENCE</scope>
    <source>
        <strain evidence="2">GVMAG-S-1063924-116</strain>
    </source>
</reference>
<accession>A0A6C0JV44</accession>